<keyword evidence="1 4" id="KW-0808">Transferase</keyword>
<evidence type="ECO:0000313" key="5">
    <source>
        <dbReference type="Proteomes" id="UP000035337"/>
    </source>
</evidence>
<keyword evidence="5" id="KW-1185">Reference proteome</keyword>
<dbReference type="OrthoDB" id="9793138at2"/>
<organism evidence="4 5">
    <name type="scientific">Endomicrobium proavitum</name>
    <dbReference type="NCBI Taxonomy" id="1408281"/>
    <lineage>
        <taxon>Bacteria</taxon>
        <taxon>Pseudomonadati</taxon>
        <taxon>Elusimicrobiota</taxon>
        <taxon>Endomicrobiia</taxon>
        <taxon>Endomicrobiales</taxon>
        <taxon>Endomicrobiaceae</taxon>
        <taxon>Endomicrobium</taxon>
    </lineage>
</organism>
<name>A0A0G3WHA7_9BACT</name>
<dbReference type="AlphaFoldDB" id="A0A0G3WHA7"/>
<sequence length="152" mass="17247">MKIRSAKVLDVKSIHKLVEFYANNKEMLHRSLNAIYENIQEYIVVENENGIIGCGALHVSWEDLAEVKALAVSPQYAKQGIGKKIVRTLEKNAQALGINKVFALSFKPEFFIKLGYKVIPKEILPHKIWSECINCHLFPDCGEVPLLIELDK</sequence>
<gene>
    <name evidence="4" type="primary">argA</name>
    <name evidence="4" type="ORF">Epro_0334</name>
</gene>
<dbReference type="Gene3D" id="3.40.630.30">
    <property type="match status" value="1"/>
</dbReference>
<dbReference type="InterPro" id="IPR000182">
    <property type="entry name" value="GNAT_dom"/>
</dbReference>
<evidence type="ECO:0000256" key="2">
    <source>
        <dbReference type="ARBA" id="ARBA00023315"/>
    </source>
</evidence>
<dbReference type="Pfam" id="PF13508">
    <property type="entry name" value="Acetyltransf_7"/>
    <property type="match status" value="1"/>
</dbReference>
<dbReference type="RefSeq" id="WP_052570001.1">
    <property type="nucleotide sequence ID" value="NZ_CP009498.1"/>
</dbReference>
<feature type="domain" description="N-acetyltransferase" evidence="3">
    <location>
        <begin position="1"/>
        <end position="151"/>
    </location>
</feature>
<accession>A0A0G3WHA7</accession>
<dbReference type="GO" id="GO:0008080">
    <property type="term" value="F:N-acetyltransferase activity"/>
    <property type="evidence" value="ECO:0007669"/>
    <property type="project" value="InterPro"/>
</dbReference>
<dbReference type="InterPro" id="IPR016181">
    <property type="entry name" value="Acyl_CoA_acyltransferase"/>
</dbReference>
<dbReference type="PROSITE" id="PS51186">
    <property type="entry name" value="GNAT"/>
    <property type="match status" value="1"/>
</dbReference>
<dbReference type="SUPFAM" id="SSF55729">
    <property type="entry name" value="Acyl-CoA N-acyltransferases (Nat)"/>
    <property type="match status" value="1"/>
</dbReference>
<proteinExistence type="predicted"/>
<dbReference type="PANTHER" id="PTHR43626">
    <property type="entry name" value="ACYL-COA N-ACYLTRANSFERASE"/>
    <property type="match status" value="1"/>
</dbReference>
<reference evidence="4 5" key="1">
    <citation type="submission" date="2014-09" db="EMBL/GenBank/DDBJ databases">
        <title>Complete genome sequence of Endomicrobium proavitum.</title>
        <authorList>
            <person name="Zheng H."/>
        </authorList>
    </citation>
    <scope>NUCLEOTIDE SEQUENCE [LARGE SCALE GENOMIC DNA]</scope>
    <source>
        <strain evidence="4 5">Rsa215</strain>
    </source>
</reference>
<dbReference type="EMBL" id="CP009498">
    <property type="protein sequence ID" value="AKL97713.1"/>
    <property type="molecule type" value="Genomic_DNA"/>
</dbReference>
<evidence type="ECO:0000259" key="3">
    <source>
        <dbReference type="PROSITE" id="PS51186"/>
    </source>
</evidence>
<dbReference type="InterPro" id="IPR045039">
    <property type="entry name" value="NSI-like"/>
</dbReference>
<dbReference type="GO" id="GO:0005737">
    <property type="term" value="C:cytoplasm"/>
    <property type="evidence" value="ECO:0007669"/>
    <property type="project" value="TreeGrafter"/>
</dbReference>
<keyword evidence="2" id="KW-0012">Acyltransferase</keyword>
<dbReference type="NCBIfam" id="NF005840">
    <property type="entry name" value="PRK07757.1"/>
    <property type="match status" value="1"/>
</dbReference>
<protein>
    <submittedName>
        <fullName evidence="4">Putative N-acetyltransferase</fullName>
    </submittedName>
</protein>
<dbReference type="Proteomes" id="UP000035337">
    <property type="component" value="Chromosome"/>
</dbReference>
<dbReference type="KEGG" id="epo:Epro_0334"/>
<dbReference type="CDD" id="cd04301">
    <property type="entry name" value="NAT_SF"/>
    <property type="match status" value="1"/>
</dbReference>
<evidence type="ECO:0000256" key="1">
    <source>
        <dbReference type="ARBA" id="ARBA00022679"/>
    </source>
</evidence>
<dbReference type="PANTHER" id="PTHR43626:SF4">
    <property type="entry name" value="GCN5-RELATED N-ACETYLTRANSFERASE 2, CHLOROPLASTIC"/>
    <property type="match status" value="1"/>
</dbReference>
<dbReference type="STRING" id="1408281.Epro_0334"/>
<evidence type="ECO:0000313" key="4">
    <source>
        <dbReference type="EMBL" id="AKL97713.1"/>
    </source>
</evidence>